<keyword evidence="4" id="KW-1185">Reference proteome</keyword>
<keyword evidence="1" id="KW-0175">Coiled coil</keyword>
<evidence type="ECO:0000256" key="2">
    <source>
        <dbReference type="SAM" id="MobiDB-lite"/>
    </source>
</evidence>
<accession>A0A1D2NFV8</accession>
<sequence>MKEANRGGFKPQPVVRKSTSTGGSKKEATDDLFLAQRHHRRERRNRVHLDEKNNLRKQRSVSDLLTDLLLNDKENRSGSSSGSIISSDDFRSRPDLWMAAFDNPMEFIQYCRKRLDHQREVLEKSVQNENYISRTLTQILEKFEKQEKEVRDLFTVQNLNEKLHHVLLEERTHCQHLIGENDRLECQRRMMSRKYQAALLLGKVDEKAVHHLLEKNPKAVPLADKMAELGDELKKCESKSNTSLDSLGCMDPLVLSDRLVMAEEYIKALKRTHRDEVAGLTDTIDNFNSQFEGVHQSYEAIIQKQTDLLEGQKAMLESLTRENLDLRSELLKKEDKFLTIQMDELDKSHRKKPSRPSNSKQDIAQAFEQAEYVEKSLKARLAKAEIDLIEKSNILRDATSKMLVLERRCSHLQEEMDVMKKSHKTCITTLMNRNDMFERRCEKAEDRRKFDNEGYRAEIKELRSILKSLRCNVNLIIKKYGDVELEKKGFSKPDVKLLDEILKKGGGVSGRCSAGPVRLGPKVSSADPVTNQKALSIWSEYVGKRIDELEDDLDPKLQMLYKNKYLNLESSGDSLDGLDRDPRRSARRNSFYYRASSDENTSATKYYEPCAPRK</sequence>
<dbReference type="AlphaFoldDB" id="A0A1D2NFV8"/>
<proteinExistence type="predicted"/>
<feature type="region of interest" description="Disordered" evidence="2">
    <location>
        <begin position="572"/>
        <end position="614"/>
    </location>
</feature>
<evidence type="ECO:0000313" key="4">
    <source>
        <dbReference type="Proteomes" id="UP000094527"/>
    </source>
</evidence>
<dbReference type="EMBL" id="LJIJ01000054">
    <property type="protein sequence ID" value="ODN04139.1"/>
    <property type="molecule type" value="Genomic_DNA"/>
</dbReference>
<reference evidence="3 4" key="1">
    <citation type="journal article" date="2016" name="Genome Biol. Evol.">
        <title>Gene Family Evolution Reflects Adaptation to Soil Environmental Stressors in the Genome of the Collembolan Orchesella cincta.</title>
        <authorList>
            <person name="Faddeeva-Vakhrusheva A."/>
            <person name="Derks M.F."/>
            <person name="Anvar S.Y."/>
            <person name="Agamennone V."/>
            <person name="Suring W."/>
            <person name="Smit S."/>
            <person name="van Straalen N.M."/>
            <person name="Roelofs D."/>
        </authorList>
    </citation>
    <scope>NUCLEOTIDE SEQUENCE [LARGE SCALE GENOMIC DNA]</scope>
    <source>
        <tissue evidence="3">Mixed pool</tissue>
    </source>
</reference>
<evidence type="ECO:0000313" key="3">
    <source>
        <dbReference type="EMBL" id="ODN04139.1"/>
    </source>
</evidence>
<organism evidence="3 4">
    <name type="scientific">Orchesella cincta</name>
    <name type="common">Springtail</name>
    <name type="synonym">Podura cincta</name>
    <dbReference type="NCBI Taxonomy" id="48709"/>
    <lineage>
        <taxon>Eukaryota</taxon>
        <taxon>Metazoa</taxon>
        <taxon>Ecdysozoa</taxon>
        <taxon>Arthropoda</taxon>
        <taxon>Hexapoda</taxon>
        <taxon>Collembola</taxon>
        <taxon>Entomobryomorpha</taxon>
        <taxon>Entomobryoidea</taxon>
        <taxon>Orchesellidae</taxon>
        <taxon>Orchesellinae</taxon>
        <taxon>Orchesella</taxon>
    </lineage>
</organism>
<gene>
    <name evidence="3" type="ORF">Ocin01_02535</name>
</gene>
<protein>
    <submittedName>
        <fullName evidence="3">Coiled-coil domain-containing protein 77</fullName>
    </submittedName>
</protein>
<dbReference type="Proteomes" id="UP000094527">
    <property type="component" value="Unassembled WGS sequence"/>
</dbReference>
<evidence type="ECO:0000256" key="1">
    <source>
        <dbReference type="SAM" id="Coils"/>
    </source>
</evidence>
<name>A0A1D2NFV8_ORCCI</name>
<dbReference type="OrthoDB" id="191169at2759"/>
<feature type="region of interest" description="Disordered" evidence="2">
    <location>
        <begin position="1"/>
        <end position="54"/>
    </location>
</feature>
<feature type="coiled-coil region" evidence="1">
    <location>
        <begin position="395"/>
        <end position="472"/>
    </location>
</feature>
<comment type="caution">
    <text evidence="3">The sequence shown here is derived from an EMBL/GenBank/DDBJ whole genome shotgun (WGS) entry which is preliminary data.</text>
</comment>
<feature type="coiled-coil region" evidence="1">
    <location>
        <begin position="302"/>
        <end position="336"/>
    </location>
</feature>
<feature type="compositionally biased region" description="Basic residues" evidence="2">
    <location>
        <begin position="36"/>
        <end position="46"/>
    </location>
</feature>